<dbReference type="Pfam" id="PF13358">
    <property type="entry name" value="DDE_3"/>
    <property type="match status" value="1"/>
</dbReference>
<dbReference type="PANTHER" id="PTHR23022">
    <property type="entry name" value="TRANSPOSABLE ELEMENT-RELATED"/>
    <property type="match status" value="1"/>
</dbReference>
<evidence type="ECO:0000259" key="3">
    <source>
        <dbReference type="Pfam" id="PF13358"/>
    </source>
</evidence>
<organism evidence="4">
    <name type="scientific">Amblyomma maculatum</name>
    <name type="common">Gulf Coast tick</name>
    <dbReference type="NCBI Taxonomy" id="34609"/>
    <lineage>
        <taxon>Eukaryota</taxon>
        <taxon>Metazoa</taxon>
        <taxon>Ecdysozoa</taxon>
        <taxon>Arthropoda</taxon>
        <taxon>Chelicerata</taxon>
        <taxon>Arachnida</taxon>
        <taxon>Acari</taxon>
        <taxon>Parasitiformes</taxon>
        <taxon>Ixodida</taxon>
        <taxon>Ixodoidea</taxon>
        <taxon>Ixodidae</taxon>
        <taxon>Amblyomminae</taxon>
        <taxon>Amblyomma</taxon>
    </lineage>
</organism>
<dbReference type="GO" id="GO:0003677">
    <property type="term" value="F:DNA binding"/>
    <property type="evidence" value="ECO:0007669"/>
    <property type="project" value="InterPro"/>
</dbReference>
<feature type="domain" description="Transposase Tc1-like" evidence="2">
    <location>
        <begin position="66"/>
        <end position="134"/>
    </location>
</feature>
<dbReference type="Gene3D" id="3.30.420.10">
    <property type="entry name" value="Ribonuclease H-like superfamily/Ribonuclease H"/>
    <property type="match status" value="1"/>
</dbReference>
<dbReference type="InterPro" id="IPR036397">
    <property type="entry name" value="RNaseH_sf"/>
</dbReference>
<accession>G3MLR3</accession>
<comment type="subcellular location">
    <subcellularLocation>
        <location evidence="1">Nucleus</location>
    </subcellularLocation>
</comment>
<dbReference type="GO" id="GO:0005634">
    <property type="term" value="C:nucleus"/>
    <property type="evidence" value="ECO:0007669"/>
    <property type="project" value="UniProtKB-SubCell"/>
</dbReference>
<dbReference type="InterPro" id="IPR036388">
    <property type="entry name" value="WH-like_DNA-bd_sf"/>
</dbReference>
<dbReference type="InterPro" id="IPR052338">
    <property type="entry name" value="Transposase_5"/>
</dbReference>
<evidence type="ECO:0000259" key="2">
    <source>
        <dbReference type="Pfam" id="PF01498"/>
    </source>
</evidence>
<dbReference type="SUPFAM" id="SSF46689">
    <property type="entry name" value="Homeodomain-like"/>
    <property type="match status" value="1"/>
</dbReference>
<feature type="domain" description="Tc1-like transposase DDE" evidence="3">
    <location>
        <begin position="184"/>
        <end position="289"/>
    </location>
</feature>
<dbReference type="EMBL" id="JO842814">
    <property type="protein sequence ID" value="AEO34431.1"/>
    <property type="molecule type" value="mRNA"/>
</dbReference>
<protein>
    <recommendedName>
        <fullName evidence="5">Tc1-like transposase DDE domain-containing protein</fullName>
    </recommendedName>
</protein>
<evidence type="ECO:0008006" key="5">
    <source>
        <dbReference type="Google" id="ProtNLM"/>
    </source>
</evidence>
<dbReference type="AlphaFoldDB" id="G3MLR3"/>
<dbReference type="Pfam" id="PF01498">
    <property type="entry name" value="HTH_Tnp_Tc3_2"/>
    <property type="match status" value="1"/>
</dbReference>
<dbReference type="Pfam" id="PF13384">
    <property type="entry name" value="HTH_23"/>
    <property type="match status" value="1"/>
</dbReference>
<reference evidence="4" key="1">
    <citation type="journal article" date="2011" name="PLoS ONE">
        <title>A deep insight into the sialotranscriptome of the gulf coast tick, Amblyomma maculatum.</title>
        <authorList>
            <person name="Karim S."/>
            <person name="Singh P."/>
            <person name="Ribeiro J.M."/>
        </authorList>
    </citation>
    <scope>NUCLEOTIDE SEQUENCE</scope>
    <source>
        <tissue evidence="4">Salivary gland</tissue>
    </source>
</reference>
<dbReference type="Gene3D" id="1.10.10.10">
    <property type="entry name" value="Winged helix-like DNA-binding domain superfamily/Winged helix DNA-binding domain"/>
    <property type="match status" value="1"/>
</dbReference>
<name>G3MLR3_AMBMU</name>
<dbReference type="GO" id="GO:0006313">
    <property type="term" value="P:DNA transposition"/>
    <property type="evidence" value="ECO:0007669"/>
    <property type="project" value="InterPro"/>
</dbReference>
<evidence type="ECO:0000313" key="4">
    <source>
        <dbReference type="EMBL" id="AEO34431.1"/>
    </source>
</evidence>
<evidence type="ECO:0000256" key="1">
    <source>
        <dbReference type="ARBA" id="ARBA00004123"/>
    </source>
</evidence>
<dbReference type="InterPro" id="IPR009057">
    <property type="entry name" value="Homeodomain-like_sf"/>
</dbReference>
<dbReference type="GO" id="GO:0015074">
    <property type="term" value="P:DNA integration"/>
    <property type="evidence" value="ECO:0007669"/>
    <property type="project" value="InterPro"/>
</dbReference>
<dbReference type="PANTHER" id="PTHR23022:SF134">
    <property type="entry name" value="TRANSPOSABLE ELEMENT TC1 TRANSPOSASE"/>
    <property type="match status" value="1"/>
</dbReference>
<proteinExistence type="evidence at transcript level"/>
<dbReference type="InterPro" id="IPR002492">
    <property type="entry name" value="Transposase_Tc1-like"/>
</dbReference>
<sequence>MARVSKEARLLVVQLSMSGMSQRDIQKLVGCSLNTVNLIIQRFREDGSVADRPRRSRPRVTSEEEDRLIVAAVVDEPFLTADEIRRELGLTASAETIRLRLHEAGLTCFNGQVRRALTAEHKEIRREFAIEHVHWDVGKWLSVVFTNESTMSLKWDPNRGAWRAVHIWNDPLSIRQLAVSGHVSINLFATMTYEGLGPLVRITGSATPEKCINIISNVLVPYLLDGPFKEGDYVLQLDATPAYTSEEVQDHLEQLGISVISWPPKSEDLNPIRSVWEILKRRICRKRISQHSPDKLWALIEKEWNVLRKTPDFVRGFYTSLPQRIAEVVRLNGSVVV</sequence>
<dbReference type="InterPro" id="IPR038717">
    <property type="entry name" value="Tc1-like_DDE_dom"/>
</dbReference>